<dbReference type="GO" id="GO:0004565">
    <property type="term" value="F:beta-galactosidase activity"/>
    <property type="evidence" value="ECO:0007669"/>
    <property type="project" value="UniProtKB-EC"/>
</dbReference>
<feature type="domain" description="Glycoside hydrolase 35 catalytic" evidence="8">
    <location>
        <begin position="240"/>
        <end position="545"/>
    </location>
</feature>
<keyword evidence="2 4" id="KW-0378">Hydrolase</keyword>
<dbReference type="Proteomes" id="UP000676169">
    <property type="component" value="Chromosome"/>
</dbReference>
<dbReference type="InterPro" id="IPR031330">
    <property type="entry name" value="Gly_Hdrlase_35_cat"/>
</dbReference>
<evidence type="ECO:0000256" key="3">
    <source>
        <dbReference type="ARBA" id="ARBA00023295"/>
    </source>
</evidence>
<dbReference type="InterPro" id="IPR017853">
    <property type="entry name" value="GH"/>
</dbReference>
<feature type="region of interest" description="Disordered" evidence="6">
    <location>
        <begin position="950"/>
        <end position="994"/>
    </location>
</feature>
<evidence type="ECO:0000256" key="2">
    <source>
        <dbReference type="ARBA" id="ARBA00022801"/>
    </source>
</evidence>
<feature type="chain" id="PRO_5037424024" description="Beta-galactosidase" evidence="7">
    <location>
        <begin position="19"/>
        <end position="1073"/>
    </location>
</feature>
<dbReference type="Pfam" id="PF01301">
    <property type="entry name" value="Glyco_hydro_35"/>
    <property type="match status" value="1"/>
</dbReference>
<feature type="compositionally biased region" description="Basic and acidic residues" evidence="6">
    <location>
        <begin position="978"/>
        <end position="992"/>
    </location>
</feature>
<evidence type="ECO:0000256" key="5">
    <source>
        <dbReference type="RuleBase" id="RU003679"/>
    </source>
</evidence>
<gene>
    <name evidence="9" type="ORF">KBB96_08540</name>
</gene>
<sequence length="1073" mass="115417">MRYLPVLCCALISIRAGGVALPVANPSFESPQVAQTGTTITGWNVGSGVEVVHEAFSSTVITTGDGSQFVRFTGAASGGSNTLAQTITGATVSKGLYTLSFDVSDVFNDTQSQRPLTAKLVRADTGVVLGTLSLGTADISGTGNLGDAGTRKTLSCYVDEGDGAIGAPLGIRFEAGSTSGFSQVALDRVTLDLDPDAPAPVLYTLDTRSLENRTDDALAGMTGTGADGVTYSATRTGWYRNGKPWFPISGEFHYVRYAPSEWDRELAKMKACGVEVVATYVFWNHHENPQGTWDWSGQRDLRRFIQLAGRHGLKVWLRVGPYVNAEAVNGGIPSFANSGKRTNDAGYLALVNLYFQQVANQISGLCAKDGGPIVGIQLENEFASGNAAHITTLKQMAVAKGMVVPFYTVTANSRFEPGTVIPLQGAYTYRGWESAGGASASSGFIYGTDEWTANTDIGGTYYNTLDYPRGYCELGTGSPMGGNNRFMVEPKYVVATAYDSVGRGSNYLGYYMFHGGTQLPGYASGSWGTSYDFQAPLGEFGQLRDSGRLYRRLHMFTTEFADLLVPARTSRDPGQILDPTQTSRLRYIGRFVGNRGFLFLNNTQRNVVMPAQAKVRIQITTPDEVLQVPSVPLVMPADRFNVFPFRMDLGGVDLLWGTVEPMAAIRNPGELPVFVFWLPDWTNRELAFPANTGVEVEAGTADSNTSGGRLLVHVPANQRTTLRITPPGGAAATARILLLPELDSLQSVVTKVDGLKRLVVVQGADASSVNPSLRIEGDCGAQVGLDFFPASRLAPGDGWIPASAPGGWARFVRALDAAPVAPVFSSTGNGTWTIAGNPAEWQGLAHAHVRLSYKGGSAQLLSNGQELTRDLYHGDSWLIDLKRFPSQLAAGLTLRVNGWDAGINGVAQPTVAMPALDAPVWQPRREIAWNDGDDNGLRDAWEMQYFHATGQDPAADPDQDGLPNADEQDLGTDPTSADTDHDGTSDKAEARLGIDPLNPSQRFTLSLTKLVPDGWELRWPGRSNCLFKIERSDTLSQWLTLAEDWTGGDDPCRYVDHPGPSGAGCFYRVSLVR</sequence>
<dbReference type="Pfam" id="PF22825">
    <property type="entry name" value="HpiC1-like"/>
    <property type="match status" value="1"/>
</dbReference>
<evidence type="ECO:0000256" key="6">
    <source>
        <dbReference type="SAM" id="MobiDB-lite"/>
    </source>
</evidence>
<dbReference type="RefSeq" id="WP_211634270.1">
    <property type="nucleotide sequence ID" value="NZ_CP073100.1"/>
</dbReference>
<proteinExistence type="inferred from homology"/>
<keyword evidence="10" id="KW-1185">Reference proteome</keyword>
<dbReference type="GO" id="GO:0005975">
    <property type="term" value="P:carbohydrate metabolic process"/>
    <property type="evidence" value="ECO:0007669"/>
    <property type="project" value="InterPro"/>
</dbReference>
<dbReference type="PROSITE" id="PS01182">
    <property type="entry name" value="GLYCOSYL_HYDROL_F35"/>
    <property type="match status" value="1"/>
</dbReference>
<evidence type="ECO:0000313" key="10">
    <source>
        <dbReference type="Proteomes" id="UP000676169"/>
    </source>
</evidence>
<organism evidence="9 10">
    <name type="scientific">Luteolibacter ambystomatis</name>
    <dbReference type="NCBI Taxonomy" id="2824561"/>
    <lineage>
        <taxon>Bacteria</taxon>
        <taxon>Pseudomonadati</taxon>
        <taxon>Verrucomicrobiota</taxon>
        <taxon>Verrucomicrobiia</taxon>
        <taxon>Verrucomicrobiales</taxon>
        <taxon>Verrucomicrobiaceae</taxon>
        <taxon>Luteolibacter</taxon>
    </lineage>
</organism>
<dbReference type="KEGG" id="lamb:KBB96_08540"/>
<dbReference type="PANTHER" id="PTHR23421">
    <property type="entry name" value="BETA-GALACTOSIDASE RELATED"/>
    <property type="match status" value="1"/>
</dbReference>
<protein>
    <recommendedName>
        <fullName evidence="4">Beta-galactosidase</fullName>
        <ecNumber evidence="4">3.2.1.23</ecNumber>
    </recommendedName>
</protein>
<evidence type="ECO:0000256" key="1">
    <source>
        <dbReference type="ARBA" id="ARBA00009809"/>
    </source>
</evidence>
<dbReference type="EC" id="3.2.1.23" evidence="4"/>
<accession>A0A975J2T9</accession>
<comment type="similarity">
    <text evidence="1 5">Belongs to the glycosyl hydrolase 35 family.</text>
</comment>
<dbReference type="Gene3D" id="3.20.20.80">
    <property type="entry name" value="Glycosidases"/>
    <property type="match status" value="1"/>
</dbReference>
<evidence type="ECO:0000313" key="9">
    <source>
        <dbReference type="EMBL" id="QUE52926.1"/>
    </source>
</evidence>
<dbReference type="EMBL" id="CP073100">
    <property type="protein sequence ID" value="QUE52926.1"/>
    <property type="molecule type" value="Genomic_DNA"/>
</dbReference>
<dbReference type="SUPFAM" id="SSF51445">
    <property type="entry name" value="(Trans)glycosidases"/>
    <property type="match status" value="1"/>
</dbReference>
<dbReference type="InterPro" id="IPR054720">
    <property type="entry name" value="HpiC1"/>
</dbReference>
<keyword evidence="3 4" id="KW-0326">Glycosidase</keyword>
<keyword evidence="7" id="KW-0732">Signal</keyword>
<dbReference type="InterPro" id="IPR019801">
    <property type="entry name" value="Glyco_hydro_35_CS"/>
</dbReference>
<evidence type="ECO:0000259" key="8">
    <source>
        <dbReference type="Pfam" id="PF01301"/>
    </source>
</evidence>
<comment type="catalytic activity">
    <reaction evidence="4">
        <text>Hydrolysis of terminal non-reducing beta-D-galactose residues in beta-D-galactosides.</text>
        <dbReference type="EC" id="3.2.1.23"/>
    </reaction>
</comment>
<dbReference type="AlphaFoldDB" id="A0A975J2T9"/>
<dbReference type="InterPro" id="IPR001944">
    <property type="entry name" value="Glycoside_Hdrlase_35"/>
</dbReference>
<evidence type="ECO:0000256" key="7">
    <source>
        <dbReference type="SAM" id="SignalP"/>
    </source>
</evidence>
<name>A0A975J2T9_9BACT</name>
<reference evidence="9" key="1">
    <citation type="submission" date="2021-04" db="EMBL/GenBank/DDBJ databases">
        <title>Luteolibacter sp. 32A isolated from the skin of an Anderson's salamander (Ambystoma andersonii).</title>
        <authorList>
            <person name="Spergser J."/>
            <person name="Busse H.-J."/>
        </authorList>
    </citation>
    <scope>NUCLEOTIDE SEQUENCE</scope>
    <source>
        <strain evidence="9">32A</strain>
    </source>
</reference>
<dbReference type="PRINTS" id="PR00742">
    <property type="entry name" value="GLHYDRLASE35"/>
</dbReference>
<evidence type="ECO:0000256" key="4">
    <source>
        <dbReference type="RuleBase" id="RU000675"/>
    </source>
</evidence>
<feature type="signal peptide" evidence="7">
    <location>
        <begin position="1"/>
        <end position="18"/>
    </location>
</feature>